<dbReference type="Proteomes" id="UP000009022">
    <property type="component" value="Unassembled WGS sequence"/>
</dbReference>
<dbReference type="GeneID" id="6757877"/>
<dbReference type="STRING" id="10228.B3S924"/>
<dbReference type="Pfam" id="PF00083">
    <property type="entry name" value="Sugar_tr"/>
    <property type="match status" value="1"/>
</dbReference>
<dbReference type="InterPro" id="IPR020846">
    <property type="entry name" value="MFS_dom"/>
</dbReference>
<dbReference type="PhylomeDB" id="B3S924"/>
<evidence type="ECO:0000256" key="1">
    <source>
        <dbReference type="ARBA" id="ARBA00004141"/>
    </source>
</evidence>
<gene>
    <name evidence="10" type="ORF">TRIADDRAFT_31239</name>
</gene>
<accession>B3S924</accession>
<dbReference type="PROSITE" id="PS00217">
    <property type="entry name" value="SUGAR_TRANSPORT_2"/>
    <property type="match status" value="1"/>
</dbReference>
<dbReference type="InterPro" id="IPR005829">
    <property type="entry name" value="Sugar_transporter_CS"/>
</dbReference>
<keyword evidence="11" id="KW-1185">Reference proteome</keyword>
<dbReference type="InParanoid" id="B3S924"/>
<dbReference type="EMBL" id="DS985257">
    <property type="protein sequence ID" value="EDV20723.1"/>
    <property type="molecule type" value="Genomic_DNA"/>
</dbReference>
<dbReference type="GO" id="GO:0016020">
    <property type="term" value="C:membrane"/>
    <property type="evidence" value="ECO:0000318"/>
    <property type="project" value="GO_Central"/>
</dbReference>
<dbReference type="Gene3D" id="1.20.1250.20">
    <property type="entry name" value="MFS general substrate transporter like domains"/>
    <property type="match status" value="1"/>
</dbReference>
<evidence type="ECO:0000259" key="9">
    <source>
        <dbReference type="PROSITE" id="PS50850"/>
    </source>
</evidence>
<feature type="transmembrane region" description="Helical" evidence="8">
    <location>
        <begin position="119"/>
        <end position="137"/>
    </location>
</feature>
<comment type="similarity">
    <text evidence="2">Belongs to the major facilitator superfamily.</text>
</comment>
<dbReference type="AlphaFoldDB" id="B3S924"/>
<dbReference type="HOGENOM" id="CLU_1084102_0_0_1"/>
<feature type="transmembrane region" description="Helical" evidence="8">
    <location>
        <begin position="89"/>
        <end position="107"/>
    </location>
</feature>
<evidence type="ECO:0000256" key="3">
    <source>
        <dbReference type="ARBA" id="ARBA00022448"/>
    </source>
</evidence>
<evidence type="ECO:0000256" key="4">
    <source>
        <dbReference type="ARBA" id="ARBA00022692"/>
    </source>
</evidence>
<feature type="domain" description="Major facilitator superfamily (MFS) profile" evidence="9">
    <location>
        <begin position="51"/>
        <end position="257"/>
    </location>
</feature>
<evidence type="ECO:0000256" key="6">
    <source>
        <dbReference type="ARBA" id="ARBA00023136"/>
    </source>
</evidence>
<dbReference type="PANTHER" id="PTHR23511:SF34">
    <property type="entry name" value="SYNAPTIC VESICLE GLYCOPROTEIN 2"/>
    <property type="match status" value="1"/>
</dbReference>
<feature type="transmembrane region" description="Helical" evidence="8">
    <location>
        <begin position="218"/>
        <end position="237"/>
    </location>
</feature>
<protein>
    <recommendedName>
        <fullName evidence="9">Major facilitator superfamily (MFS) profile domain-containing protein</fullName>
    </recommendedName>
</protein>
<sequence>MKSHPEDESTASTPLLDSHKDTLDCDDRSDPPQNLSNIDVILDQIEIGLFHYLITLSSGFCYGTGAVFFNVISFLIVTACDLDITRENRGWLSLSVVCGLIVGSLTLGKLGDTIGRRRVLILSSTLILFSNLASAFAVNYNMIVILGPLSGISLGGIFSNSHIYLIEFFPRSYRGISVAAMTAFVIFGGIYSCLIAMATLSHPFYIPIGSIYFSHWRLYILVASLPTLISLLSLFCLPDSIRYILKAKQPIQALQVI</sequence>
<dbReference type="PROSITE" id="PS50850">
    <property type="entry name" value="MFS"/>
    <property type="match status" value="1"/>
</dbReference>
<keyword evidence="3" id="KW-0813">Transport</keyword>
<dbReference type="GO" id="GO:0022857">
    <property type="term" value="F:transmembrane transporter activity"/>
    <property type="evidence" value="ECO:0007669"/>
    <property type="project" value="InterPro"/>
</dbReference>
<keyword evidence="6 8" id="KW-0472">Membrane</keyword>
<evidence type="ECO:0000256" key="2">
    <source>
        <dbReference type="ARBA" id="ARBA00008335"/>
    </source>
</evidence>
<dbReference type="KEGG" id="tad:TRIADDRAFT_31239"/>
<reference evidence="10 11" key="1">
    <citation type="journal article" date="2008" name="Nature">
        <title>The Trichoplax genome and the nature of placozoans.</title>
        <authorList>
            <person name="Srivastava M."/>
            <person name="Begovic E."/>
            <person name="Chapman J."/>
            <person name="Putnam N.H."/>
            <person name="Hellsten U."/>
            <person name="Kawashima T."/>
            <person name="Kuo A."/>
            <person name="Mitros T."/>
            <person name="Salamov A."/>
            <person name="Carpenter M.L."/>
            <person name="Signorovitch A.Y."/>
            <person name="Moreno M.A."/>
            <person name="Kamm K."/>
            <person name="Grimwood J."/>
            <person name="Schmutz J."/>
            <person name="Shapiro H."/>
            <person name="Grigoriev I.V."/>
            <person name="Buss L.W."/>
            <person name="Schierwater B."/>
            <person name="Dellaporta S.L."/>
            <person name="Rokhsar D.S."/>
        </authorList>
    </citation>
    <scope>NUCLEOTIDE SEQUENCE [LARGE SCALE GENOMIC DNA]</scope>
    <source>
        <strain evidence="10 11">Grell-BS-1999</strain>
    </source>
</reference>
<evidence type="ECO:0000256" key="8">
    <source>
        <dbReference type="SAM" id="Phobius"/>
    </source>
</evidence>
<proteinExistence type="inferred from homology"/>
<dbReference type="InterPro" id="IPR005828">
    <property type="entry name" value="MFS_sugar_transport-like"/>
</dbReference>
<feature type="non-terminal residue" evidence="10">
    <location>
        <position position="257"/>
    </location>
</feature>
<organism evidence="10 11">
    <name type="scientific">Trichoplax adhaerens</name>
    <name type="common">Trichoplax reptans</name>
    <dbReference type="NCBI Taxonomy" id="10228"/>
    <lineage>
        <taxon>Eukaryota</taxon>
        <taxon>Metazoa</taxon>
        <taxon>Placozoa</taxon>
        <taxon>Uniplacotomia</taxon>
        <taxon>Trichoplacea</taxon>
        <taxon>Trichoplacidae</taxon>
        <taxon>Trichoplax</taxon>
    </lineage>
</organism>
<dbReference type="OMA" id="TITYYTE"/>
<evidence type="ECO:0000256" key="7">
    <source>
        <dbReference type="SAM" id="MobiDB-lite"/>
    </source>
</evidence>
<keyword evidence="4 8" id="KW-0812">Transmembrane</keyword>
<keyword evidence="5 8" id="KW-1133">Transmembrane helix</keyword>
<dbReference type="RefSeq" id="XP_002116664.1">
    <property type="nucleotide sequence ID" value="XM_002116628.1"/>
</dbReference>
<evidence type="ECO:0000313" key="11">
    <source>
        <dbReference type="Proteomes" id="UP000009022"/>
    </source>
</evidence>
<dbReference type="PANTHER" id="PTHR23511">
    <property type="entry name" value="SYNAPTIC VESICLE GLYCOPROTEIN 2"/>
    <property type="match status" value="1"/>
</dbReference>
<feature type="region of interest" description="Disordered" evidence="7">
    <location>
        <begin position="1"/>
        <end position="23"/>
    </location>
</feature>
<dbReference type="SUPFAM" id="SSF103473">
    <property type="entry name" value="MFS general substrate transporter"/>
    <property type="match status" value="1"/>
</dbReference>
<comment type="subcellular location">
    <subcellularLocation>
        <location evidence="1">Membrane</location>
        <topology evidence="1">Multi-pass membrane protein</topology>
    </subcellularLocation>
</comment>
<dbReference type="eggNOG" id="KOG0255">
    <property type="taxonomic scope" value="Eukaryota"/>
</dbReference>
<evidence type="ECO:0000256" key="5">
    <source>
        <dbReference type="ARBA" id="ARBA00022989"/>
    </source>
</evidence>
<dbReference type="OrthoDB" id="3936150at2759"/>
<feature type="transmembrane region" description="Helical" evidence="8">
    <location>
        <begin position="52"/>
        <end position="77"/>
    </location>
</feature>
<name>B3S924_TRIAD</name>
<dbReference type="InterPro" id="IPR036259">
    <property type="entry name" value="MFS_trans_sf"/>
</dbReference>
<feature type="transmembrane region" description="Helical" evidence="8">
    <location>
        <begin position="178"/>
        <end position="198"/>
    </location>
</feature>
<feature type="transmembrane region" description="Helical" evidence="8">
    <location>
        <begin position="143"/>
        <end position="166"/>
    </location>
</feature>
<evidence type="ECO:0000313" key="10">
    <source>
        <dbReference type="EMBL" id="EDV20723.1"/>
    </source>
</evidence>
<dbReference type="CTD" id="6757877"/>